<protein>
    <recommendedName>
        <fullName evidence="2">Beta-lactamase-related domain-containing protein</fullName>
    </recommendedName>
</protein>
<dbReference type="PANTHER" id="PTHR43283">
    <property type="entry name" value="BETA-LACTAMASE-RELATED"/>
    <property type="match status" value="1"/>
</dbReference>
<dbReference type="Proteomes" id="UP000634668">
    <property type="component" value="Unassembled WGS sequence"/>
</dbReference>
<dbReference type="Gene3D" id="3.40.710.10">
    <property type="entry name" value="DD-peptidase/beta-lactamase superfamily"/>
    <property type="match status" value="1"/>
</dbReference>
<evidence type="ECO:0000313" key="4">
    <source>
        <dbReference type="Proteomes" id="UP000634668"/>
    </source>
</evidence>
<gene>
    <name evidence="3" type="ORF">GCM10007383_00160</name>
</gene>
<evidence type="ECO:0000313" key="3">
    <source>
        <dbReference type="EMBL" id="GGW21700.1"/>
    </source>
</evidence>
<reference evidence="3" key="2">
    <citation type="submission" date="2020-09" db="EMBL/GenBank/DDBJ databases">
        <authorList>
            <person name="Sun Q."/>
            <person name="Kim S."/>
        </authorList>
    </citation>
    <scope>NUCLEOTIDE SEQUENCE</scope>
    <source>
        <strain evidence="3">KCTC 12113</strain>
    </source>
</reference>
<dbReference type="InterPro" id="IPR001466">
    <property type="entry name" value="Beta-lactam-related"/>
</dbReference>
<dbReference type="PANTHER" id="PTHR43283:SF3">
    <property type="entry name" value="BETA-LACTAMASE FAMILY PROTEIN (AFU_ORTHOLOGUE AFUA_5G07500)"/>
    <property type="match status" value="1"/>
</dbReference>
<dbReference type="AlphaFoldDB" id="A0A918ILF4"/>
<comment type="caution">
    <text evidence="3">The sequence shown here is derived from an EMBL/GenBank/DDBJ whole genome shotgun (WGS) entry which is preliminary data.</text>
</comment>
<feature type="signal peptide" evidence="1">
    <location>
        <begin position="1"/>
        <end position="22"/>
    </location>
</feature>
<accession>A0A918ILF4</accession>
<dbReference type="EMBL" id="BMWP01000001">
    <property type="protein sequence ID" value="GGW21700.1"/>
    <property type="molecule type" value="Genomic_DNA"/>
</dbReference>
<sequence>MSKAFKSYVVLLLLLSVAFGQAQNLESTLPEKVGMSTQRLERLSKVMEQYVKDGKIAGNVTLIARRGKIVYHEAFGESDIELNKEMKTDAIFRIASQTKAIVSVAVMILQEEGKLLIADPLD</sequence>
<keyword evidence="4" id="KW-1185">Reference proteome</keyword>
<dbReference type="SUPFAM" id="SSF56601">
    <property type="entry name" value="beta-lactamase/transpeptidase-like"/>
    <property type="match status" value="1"/>
</dbReference>
<feature type="domain" description="Beta-lactamase-related" evidence="2">
    <location>
        <begin position="44"/>
        <end position="121"/>
    </location>
</feature>
<evidence type="ECO:0000259" key="2">
    <source>
        <dbReference type="Pfam" id="PF00144"/>
    </source>
</evidence>
<evidence type="ECO:0000256" key="1">
    <source>
        <dbReference type="SAM" id="SignalP"/>
    </source>
</evidence>
<dbReference type="InterPro" id="IPR050789">
    <property type="entry name" value="Diverse_Enzym_Activities"/>
</dbReference>
<organism evidence="3 4">
    <name type="scientific">Arenibacter certesii</name>
    <dbReference type="NCBI Taxonomy" id="228955"/>
    <lineage>
        <taxon>Bacteria</taxon>
        <taxon>Pseudomonadati</taxon>
        <taxon>Bacteroidota</taxon>
        <taxon>Flavobacteriia</taxon>
        <taxon>Flavobacteriales</taxon>
        <taxon>Flavobacteriaceae</taxon>
        <taxon>Arenibacter</taxon>
    </lineage>
</organism>
<reference evidence="3" key="1">
    <citation type="journal article" date="2014" name="Int. J. Syst. Evol. Microbiol.">
        <title>Complete genome sequence of Corynebacterium casei LMG S-19264T (=DSM 44701T), isolated from a smear-ripened cheese.</title>
        <authorList>
            <consortium name="US DOE Joint Genome Institute (JGI-PGF)"/>
            <person name="Walter F."/>
            <person name="Albersmeier A."/>
            <person name="Kalinowski J."/>
            <person name="Ruckert C."/>
        </authorList>
    </citation>
    <scope>NUCLEOTIDE SEQUENCE</scope>
    <source>
        <strain evidence="3">KCTC 12113</strain>
    </source>
</reference>
<keyword evidence="1" id="KW-0732">Signal</keyword>
<name>A0A918ILF4_9FLAO</name>
<feature type="chain" id="PRO_5037709749" description="Beta-lactamase-related domain-containing protein" evidence="1">
    <location>
        <begin position="23"/>
        <end position="122"/>
    </location>
</feature>
<proteinExistence type="predicted"/>
<dbReference type="Pfam" id="PF00144">
    <property type="entry name" value="Beta-lactamase"/>
    <property type="match status" value="1"/>
</dbReference>
<dbReference type="InterPro" id="IPR012338">
    <property type="entry name" value="Beta-lactam/transpept-like"/>
</dbReference>